<dbReference type="SUPFAM" id="SSF53474">
    <property type="entry name" value="alpha/beta-Hydrolases"/>
    <property type="match status" value="1"/>
</dbReference>
<keyword evidence="1" id="KW-0378">Hydrolase</keyword>
<evidence type="ECO:0000313" key="2">
    <source>
        <dbReference type="Proteomes" id="UP001057522"/>
    </source>
</evidence>
<comment type="caution">
    <text evidence="1">The sequence shown here is derived from an EMBL/GenBank/DDBJ whole genome shotgun (WGS) entry which is preliminary data.</text>
</comment>
<evidence type="ECO:0000313" key="1">
    <source>
        <dbReference type="EMBL" id="MCL9819186.1"/>
    </source>
</evidence>
<dbReference type="EMBL" id="JAMOKX010000002">
    <property type="protein sequence ID" value="MCL9819186.1"/>
    <property type="molecule type" value="Genomic_DNA"/>
</dbReference>
<dbReference type="PANTHER" id="PTHR15394">
    <property type="entry name" value="SERINE HYDROLASE RBBP9"/>
    <property type="match status" value="1"/>
</dbReference>
<proteinExistence type="predicted"/>
<keyword evidence="2" id="KW-1185">Reference proteome</keyword>
<reference evidence="1" key="1">
    <citation type="submission" date="2022-06" db="EMBL/GenBank/DDBJ databases">
        <title>Helicobacter colisuis sp. nov.</title>
        <authorList>
            <person name="Papic B."/>
            <person name="Gruntar I."/>
        </authorList>
    </citation>
    <scope>NUCLEOTIDE SEQUENCE</scope>
    <source>
        <strain evidence="1">11154-15</strain>
    </source>
</reference>
<dbReference type="Gene3D" id="3.40.50.1820">
    <property type="entry name" value="alpha/beta hydrolase"/>
    <property type="match status" value="1"/>
</dbReference>
<gene>
    <name evidence="1" type="ORF">NCR95_03220</name>
</gene>
<dbReference type="InterPro" id="IPR010662">
    <property type="entry name" value="RBBP9/YdeN"/>
</dbReference>
<accession>A0ABT0TTE1</accession>
<protein>
    <submittedName>
        <fullName evidence="1">Alpha/beta hydrolase</fullName>
    </submittedName>
</protein>
<name>A0ABT0TTE1_9HELI</name>
<dbReference type="GO" id="GO:0016787">
    <property type="term" value="F:hydrolase activity"/>
    <property type="evidence" value="ECO:0007669"/>
    <property type="project" value="UniProtKB-KW"/>
</dbReference>
<dbReference type="InterPro" id="IPR029058">
    <property type="entry name" value="AB_hydrolase_fold"/>
</dbReference>
<dbReference type="RefSeq" id="WP_250603808.1">
    <property type="nucleotide sequence ID" value="NZ_JAMOKX010000002.1"/>
</dbReference>
<dbReference type="Proteomes" id="UP001057522">
    <property type="component" value="Unassembled WGS sequence"/>
</dbReference>
<dbReference type="PANTHER" id="PTHR15394:SF3">
    <property type="entry name" value="SERINE HYDROLASE RBBP9"/>
    <property type="match status" value="1"/>
</dbReference>
<sequence length="141" mass="15906">MQKEIQKIDRDTYFITHSLGGIATLYFLSETFESQDKGFQVGGVVLVSPFDEELKSLPIFGSFTDKKPNYQILKNVIKNRVVISAKDDVIVPTNLSYKLAKSLDADFIQTQKGGHFMESEGYTDLPLVIEVFQNFSAESKQ</sequence>
<organism evidence="1 2">
    <name type="scientific">Helicobacter colisuis</name>
    <dbReference type="NCBI Taxonomy" id="2949739"/>
    <lineage>
        <taxon>Bacteria</taxon>
        <taxon>Pseudomonadati</taxon>
        <taxon>Campylobacterota</taxon>
        <taxon>Epsilonproteobacteria</taxon>
        <taxon>Campylobacterales</taxon>
        <taxon>Helicobacteraceae</taxon>
        <taxon>Helicobacter</taxon>
    </lineage>
</organism>
<dbReference type="Pfam" id="PF06821">
    <property type="entry name" value="Ser_hydrolase"/>
    <property type="match status" value="1"/>
</dbReference>